<organism evidence="1 2">
    <name type="scientific">Angustibacter luteus</name>
    <dbReference type="NCBI Taxonomy" id="658456"/>
    <lineage>
        <taxon>Bacteria</taxon>
        <taxon>Bacillati</taxon>
        <taxon>Actinomycetota</taxon>
        <taxon>Actinomycetes</taxon>
        <taxon>Kineosporiales</taxon>
        <taxon>Kineosporiaceae</taxon>
    </lineage>
</organism>
<dbReference type="Gene3D" id="3.90.1140.10">
    <property type="entry name" value="Cyclic phosphodiesterase"/>
    <property type="match status" value="1"/>
</dbReference>
<dbReference type="InterPro" id="IPR009097">
    <property type="entry name" value="Cyclic_Pdiesterase"/>
</dbReference>
<evidence type="ECO:0000313" key="2">
    <source>
        <dbReference type="Proteomes" id="UP001596189"/>
    </source>
</evidence>
<accession>A0ABW1JHP6</accession>
<dbReference type="Proteomes" id="UP001596189">
    <property type="component" value="Unassembled WGS sequence"/>
</dbReference>
<dbReference type="SUPFAM" id="SSF55144">
    <property type="entry name" value="LigT-like"/>
    <property type="match status" value="1"/>
</dbReference>
<gene>
    <name evidence="1" type="ORF">ACFQDO_14215</name>
</gene>
<dbReference type="GO" id="GO:0016874">
    <property type="term" value="F:ligase activity"/>
    <property type="evidence" value="ECO:0007669"/>
    <property type="project" value="UniProtKB-KW"/>
</dbReference>
<dbReference type="EMBL" id="JBHSRD010000004">
    <property type="protein sequence ID" value="MFC6008288.1"/>
    <property type="molecule type" value="Genomic_DNA"/>
</dbReference>
<dbReference type="RefSeq" id="WP_345715019.1">
    <property type="nucleotide sequence ID" value="NZ_BAABFP010000002.1"/>
</dbReference>
<keyword evidence="2" id="KW-1185">Reference proteome</keyword>
<evidence type="ECO:0000313" key="1">
    <source>
        <dbReference type="EMBL" id="MFC6008288.1"/>
    </source>
</evidence>
<name>A0ABW1JHP6_9ACTN</name>
<reference evidence="2" key="1">
    <citation type="journal article" date="2019" name="Int. J. Syst. Evol. Microbiol.">
        <title>The Global Catalogue of Microorganisms (GCM) 10K type strain sequencing project: providing services to taxonomists for standard genome sequencing and annotation.</title>
        <authorList>
            <consortium name="The Broad Institute Genomics Platform"/>
            <consortium name="The Broad Institute Genome Sequencing Center for Infectious Disease"/>
            <person name="Wu L."/>
            <person name="Ma J."/>
        </authorList>
    </citation>
    <scope>NUCLEOTIDE SEQUENCE [LARGE SCALE GENOMIC DNA]</scope>
    <source>
        <strain evidence="2">KACC 14249</strain>
    </source>
</reference>
<comment type="caution">
    <text evidence="1">The sequence shown here is derived from an EMBL/GenBank/DDBJ whole genome shotgun (WGS) entry which is preliminary data.</text>
</comment>
<sequence>MTLPEPARFTTGLLLALPELAEFTSPWRSTSYAPDHPALPIERRFPPHITLLTPWAGPDDERAMALLRRVASSHVPFDLEFASADLFEGSAVVWLRPTTNPALDALLRDVLQAFPEYPPYEGLHPDPTMHVTVSADGDEAVLAQVRSALAETGPLQAHASRIAVFARGDDEIWAHAASIPLGDQAQPSSSVAATSR</sequence>
<dbReference type="Pfam" id="PF13563">
    <property type="entry name" value="2_5_RNA_ligase2"/>
    <property type="match status" value="1"/>
</dbReference>
<protein>
    <submittedName>
        <fullName evidence="1">2'-5' RNA ligase family protein</fullName>
    </submittedName>
</protein>
<keyword evidence="1" id="KW-0436">Ligase</keyword>
<proteinExistence type="predicted"/>